<comment type="caution">
    <text evidence="1">The sequence shown here is derived from an EMBL/GenBank/DDBJ whole genome shotgun (WGS) entry which is preliminary data.</text>
</comment>
<dbReference type="Proteomes" id="UP000077262">
    <property type="component" value="Unassembled WGS sequence"/>
</dbReference>
<protein>
    <recommendedName>
        <fullName evidence="3">Three-Cys-motif partner protein TcmP</fullName>
    </recommendedName>
</protein>
<dbReference type="NCBIfam" id="TIGR04474">
    <property type="entry name" value="tcm_partner"/>
    <property type="match status" value="1"/>
</dbReference>
<name>A0A177JKR5_SPHYA</name>
<gene>
    <name evidence="1" type="ORF">AX777_24090</name>
</gene>
<sequence length="316" mass="35800">MADVERAEHTFGGGWTEIKLNAVSDYLNFYTRALQSSPSPTNPFETWYIDAFAGTGDRTIESKSVGLFSPEPGVMERVRLEGSARRAIAIDPPFRHFVFIEKDPQRFAALERVKSDFPNRDIRCVPGDANDELRKVFSNGLWTQPGRSGLQRAVVFLDPYGMSVRWDTLRYLANTQRADVWYLFPLHAALRQLSHDHAALDAGKRASLNEVFGTPDWEQHFYKYTPKPSDLFDFAATSTPNRSADPDKVEKFAAERLRTIFSFVSEPIPILTRHKLRQFSLFLLSGNPNERAVSLIKRGVAAQIKKFGGRTLPSSR</sequence>
<accession>A0A177JKR5</accession>
<evidence type="ECO:0000313" key="2">
    <source>
        <dbReference type="Proteomes" id="UP000077262"/>
    </source>
</evidence>
<proteinExistence type="predicted"/>
<dbReference type="OrthoDB" id="7838592at2"/>
<dbReference type="RefSeq" id="WP_063976816.1">
    <property type="nucleotide sequence ID" value="NZ_LSTR01000051.1"/>
</dbReference>
<reference evidence="1 2" key="1">
    <citation type="submission" date="2016-02" db="EMBL/GenBank/DDBJ databases">
        <authorList>
            <person name="Wen L."/>
            <person name="He K."/>
            <person name="Yang H."/>
        </authorList>
    </citation>
    <scope>NUCLEOTIDE SEQUENCE [LARGE SCALE GENOMIC DNA]</scope>
    <source>
        <strain evidence="1 2">CD09_2</strain>
    </source>
</reference>
<dbReference type="EMBL" id="LSTR01000051">
    <property type="protein sequence ID" value="OAH41517.1"/>
    <property type="molecule type" value="Genomic_DNA"/>
</dbReference>
<organism evidence="1 2">
    <name type="scientific">Sphingobium yanoikuyae</name>
    <name type="common">Sphingomonas yanoikuyae</name>
    <dbReference type="NCBI Taxonomy" id="13690"/>
    <lineage>
        <taxon>Bacteria</taxon>
        <taxon>Pseudomonadati</taxon>
        <taxon>Pseudomonadota</taxon>
        <taxon>Alphaproteobacteria</taxon>
        <taxon>Sphingomonadales</taxon>
        <taxon>Sphingomonadaceae</taxon>
        <taxon>Sphingobium</taxon>
    </lineage>
</organism>
<evidence type="ECO:0008006" key="3">
    <source>
        <dbReference type="Google" id="ProtNLM"/>
    </source>
</evidence>
<evidence type="ECO:0000313" key="1">
    <source>
        <dbReference type="EMBL" id="OAH41517.1"/>
    </source>
</evidence>
<dbReference type="AlphaFoldDB" id="A0A177JKR5"/>
<dbReference type="InterPro" id="IPR031009">
    <property type="entry name" value="Tcm_partner"/>
</dbReference>